<reference evidence="1 2" key="1">
    <citation type="journal article" date="2015" name="Genome Announc.">
        <title>Draft Genome Sequence of the Terrestrial Cyanobacterium Scytonema millei VB511283, Isolated from Eastern India.</title>
        <authorList>
            <person name="Sen D."/>
            <person name="Chandrababunaidu M.M."/>
            <person name="Singh D."/>
            <person name="Sanghi N."/>
            <person name="Ghorai A."/>
            <person name="Mishra G.P."/>
            <person name="Madduluri M."/>
            <person name="Adhikary S.P."/>
            <person name="Tripathy S."/>
        </authorList>
    </citation>
    <scope>NUCLEOTIDE SEQUENCE [LARGE SCALE GENOMIC DNA]</scope>
    <source>
        <strain evidence="1 2">VB511283</strain>
    </source>
</reference>
<gene>
    <name evidence="1" type="ORF">QH73_0020085</name>
</gene>
<organism evidence="1 2">
    <name type="scientific">Scytonema millei VB511283</name>
    <dbReference type="NCBI Taxonomy" id="1245923"/>
    <lineage>
        <taxon>Bacteria</taxon>
        <taxon>Bacillati</taxon>
        <taxon>Cyanobacteriota</taxon>
        <taxon>Cyanophyceae</taxon>
        <taxon>Nostocales</taxon>
        <taxon>Scytonemataceae</taxon>
        <taxon>Scytonema</taxon>
    </lineage>
</organism>
<dbReference type="InterPro" id="IPR002636">
    <property type="entry name" value="DUF29"/>
</dbReference>
<dbReference type="Gene3D" id="1.20.1220.20">
    <property type="entry name" value="Uncharcterised protein PF01724"/>
    <property type="match status" value="1"/>
</dbReference>
<dbReference type="RefSeq" id="WP_039714069.1">
    <property type="nucleotide sequence ID" value="NZ_JTJC03000006.1"/>
</dbReference>
<evidence type="ECO:0000313" key="2">
    <source>
        <dbReference type="Proteomes" id="UP000031532"/>
    </source>
</evidence>
<dbReference type="EMBL" id="JTJC03000006">
    <property type="protein sequence ID" value="NHC36906.1"/>
    <property type="molecule type" value="Genomic_DNA"/>
</dbReference>
<proteinExistence type="predicted"/>
<dbReference type="AlphaFoldDB" id="A0A9X5E8L6"/>
<dbReference type="Pfam" id="PF01724">
    <property type="entry name" value="DUF29"/>
    <property type="match status" value="1"/>
</dbReference>
<evidence type="ECO:0000313" key="1">
    <source>
        <dbReference type="EMBL" id="NHC36906.1"/>
    </source>
</evidence>
<comment type="caution">
    <text evidence="1">The sequence shown here is derived from an EMBL/GenBank/DDBJ whole genome shotgun (WGS) entry which is preliminary data.</text>
</comment>
<protein>
    <submittedName>
        <fullName evidence="1">DUF29 domain-containing protein</fullName>
    </submittedName>
</protein>
<accession>A0A9X5E8L6</accession>
<keyword evidence="2" id="KW-1185">Reference proteome</keyword>
<dbReference type="PANTHER" id="PTHR34235">
    <property type="entry name" value="SLR1203 PROTEIN-RELATED"/>
    <property type="match status" value="1"/>
</dbReference>
<sequence length="144" mass="17091">MTSLYDSDFSQWIQTTADYLKQRQFDLVDWDNLIEELEGLGRAEKQEINRRLVVLLTNLLKWEKQVEYQCRKWRAFIRIARRDLKQVLDDSPSLTGDFLLELLPEAYEEAREKASQESTVFLENFPVECPYTIEQILDEGWLPG</sequence>
<dbReference type="Proteomes" id="UP000031532">
    <property type="component" value="Unassembled WGS sequence"/>
</dbReference>
<name>A0A9X5E8L6_9CYAN</name>
<dbReference type="OrthoDB" id="5769308at2"/>